<dbReference type="AlphaFoldDB" id="A0A4S8L7K6"/>
<gene>
    <name evidence="3" type="ORF">K435DRAFT_783739</name>
</gene>
<evidence type="ECO:0000256" key="1">
    <source>
        <dbReference type="ARBA" id="ARBA00038215"/>
    </source>
</evidence>
<dbReference type="Pfam" id="PF00144">
    <property type="entry name" value="Beta-lactamase"/>
    <property type="match status" value="1"/>
</dbReference>
<dbReference type="Proteomes" id="UP000297245">
    <property type="component" value="Unassembled WGS sequence"/>
</dbReference>
<dbReference type="PANTHER" id="PTHR46825:SF15">
    <property type="entry name" value="BETA-LACTAMASE-RELATED DOMAIN-CONTAINING PROTEIN"/>
    <property type="match status" value="1"/>
</dbReference>
<dbReference type="OrthoDB" id="5946976at2759"/>
<dbReference type="PANTHER" id="PTHR46825">
    <property type="entry name" value="D-ALANYL-D-ALANINE-CARBOXYPEPTIDASE/ENDOPEPTIDASE AMPH"/>
    <property type="match status" value="1"/>
</dbReference>
<dbReference type="EMBL" id="ML179596">
    <property type="protein sequence ID" value="THU84500.1"/>
    <property type="molecule type" value="Genomic_DNA"/>
</dbReference>
<evidence type="ECO:0000259" key="2">
    <source>
        <dbReference type="Pfam" id="PF00144"/>
    </source>
</evidence>
<dbReference type="SUPFAM" id="SSF56601">
    <property type="entry name" value="beta-lactamase/transpeptidase-like"/>
    <property type="match status" value="1"/>
</dbReference>
<protein>
    <submittedName>
        <fullName evidence="3">Beta-lactamase/transpeptidase-like protein</fullName>
    </submittedName>
</protein>
<dbReference type="Gene3D" id="3.40.710.10">
    <property type="entry name" value="DD-peptidase/beta-lactamase superfamily"/>
    <property type="match status" value="1"/>
</dbReference>
<reference evidence="3 4" key="1">
    <citation type="journal article" date="2019" name="Nat. Ecol. Evol.">
        <title>Megaphylogeny resolves global patterns of mushroom evolution.</title>
        <authorList>
            <person name="Varga T."/>
            <person name="Krizsan K."/>
            <person name="Foldi C."/>
            <person name="Dima B."/>
            <person name="Sanchez-Garcia M."/>
            <person name="Sanchez-Ramirez S."/>
            <person name="Szollosi G.J."/>
            <person name="Szarkandi J.G."/>
            <person name="Papp V."/>
            <person name="Albert L."/>
            <person name="Andreopoulos W."/>
            <person name="Angelini C."/>
            <person name="Antonin V."/>
            <person name="Barry K.W."/>
            <person name="Bougher N.L."/>
            <person name="Buchanan P."/>
            <person name="Buyck B."/>
            <person name="Bense V."/>
            <person name="Catcheside P."/>
            <person name="Chovatia M."/>
            <person name="Cooper J."/>
            <person name="Damon W."/>
            <person name="Desjardin D."/>
            <person name="Finy P."/>
            <person name="Geml J."/>
            <person name="Haridas S."/>
            <person name="Hughes K."/>
            <person name="Justo A."/>
            <person name="Karasinski D."/>
            <person name="Kautmanova I."/>
            <person name="Kiss B."/>
            <person name="Kocsube S."/>
            <person name="Kotiranta H."/>
            <person name="LaButti K.M."/>
            <person name="Lechner B.E."/>
            <person name="Liimatainen K."/>
            <person name="Lipzen A."/>
            <person name="Lukacs Z."/>
            <person name="Mihaltcheva S."/>
            <person name="Morgado L.N."/>
            <person name="Niskanen T."/>
            <person name="Noordeloos M.E."/>
            <person name="Ohm R.A."/>
            <person name="Ortiz-Santana B."/>
            <person name="Ovrebo C."/>
            <person name="Racz N."/>
            <person name="Riley R."/>
            <person name="Savchenko A."/>
            <person name="Shiryaev A."/>
            <person name="Soop K."/>
            <person name="Spirin V."/>
            <person name="Szebenyi C."/>
            <person name="Tomsovsky M."/>
            <person name="Tulloss R.E."/>
            <person name="Uehling J."/>
            <person name="Grigoriev I.V."/>
            <person name="Vagvolgyi C."/>
            <person name="Papp T."/>
            <person name="Martin F.M."/>
            <person name="Miettinen O."/>
            <person name="Hibbett D.S."/>
            <person name="Nagy L.G."/>
        </authorList>
    </citation>
    <scope>NUCLEOTIDE SEQUENCE [LARGE SCALE GENOMIC DNA]</scope>
    <source>
        <strain evidence="3 4">CBS 962.96</strain>
    </source>
</reference>
<evidence type="ECO:0000313" key="3">
    <source>
        <dbReference type="EMBL" id="THU84500.1"/>
    </source>
</evidence>
<sequence length="611" mass="67710">MFLSRPLSAGILLGFFAVSFKFAQQLLDLQHVRLQPGSTRGENNVLTPKIDAFIEGILQSWNSAAGISVAIVRQKENGEWRTETKGYGFARVDGTKMSEDSLVCIASNSKLFDALATGLLISNESLSLTWDTKVVEVVPEWGLLDPISSAETTITDAMSHRTGLPRHDLMYGRTDDTSTILQRLRHLRPSASFRSTWQYCNHMYILLSHLPTILAGKPFARYVKDNILVPLNLTSTTYSVDVARASGHLADPICRDGVNKDEDIFGAGKTRATLYPNWWLDGSEDGNYISGAGGIIMNAKDAARWLQVLLLEGKNPDNGAQVIPANVIRKPASGITVQEPETDYPEFSPIVYGGGQRRGTYRGHEYIEHGGLTIGYRTKITRFPWAKLGVAVFSNDDMYGSEFHEIIKWRLVDEALGLEPIDWDTRHKSSVKSAYAKYKSSALPRPSEPTPPTVSFVDLSGRYRNLGYGDIELCFLTPNHSTEFQSDGCRTLIEQQPLILPGAVQEDVPTFIAHWNKTRSSHLKLAHFDGNLFNLTTLDSQPTLDPNDPYWTYNFGEGKILTAEFAFDNGVLGFGITGGFWGAGAGVEDPVGDSVMERAEVWFEKVPFVPM</sequence>
<dbReference type="InterPro" id="IPR012338">
    <property type="entry name" value="Beta-lactam/transpept-like"/>
</dbReference>
<proteinExistence type="inferred from homology"/>
<dbReference type="InterPro" id="IPR001466">
    <property type="entry name" value="Beta-lactam-related"/>
</dbReference>
<feature type="domain" description="Beta-lactamase-related" evidence="2">
    <location>
        <begin position="65"/>
        <end position="398"/>
    </location>
</feature>
<keyword evidence="4" id="KW-1185">Reference proteome</keyword>
<evidence type="ECO:0000313" key="4">
    <source>
        <dbReference type="Proteomes" id="UP000297245"/>
    </source>
</evidence>
<name>A0A4S8L7K6_DENBC</name>
<organism evidence="3 4">
    <name type="scientific">Dendrothele bispora (strain CBS 962.96)</name>
    <dbReference type="NCBI Taxonomy" id="1314807"/>
    <lineage>
        <taxon>Eukaryota</taxon>
        <taxon>Fungi</taxon>
        <taxon>Dikarya</taxon>
        <taxon>Basidiomycota</taxon>
        <taxon>Agaricomycotina</taxon>
        <taxon>Agaricomycetes</taxon>
        <taxon>Agaricomycetidae</taxon>
        <taxon>Agaricales</taxon>
        <taxon>Agaricales incertae sedis</taxon>
        <taxon>Dendrothele</taxon>
    </lineage>
</organism>
<accession>A0A4S8L7K6</accession>
<dbReference type="InterPro" id="IPR050491">
    <property type="entry name" value="AmpC-like"/>
</dbReference>
<comment type="similarity">
    <text evidence="1">Belongs to the peptidase S12 family.</text>
</comment>